<reference evidence="1" key="1">
    <citation type="journal article" date="2012" name="Science">
        <title>Fermentation, hydrogen, and sulfur metabolism in multiple uncultivated bacterial phyla.</title>
        <authorList>
            <person name="Wrighton K.C."/>
            <person name="Thomas B.C."/>
            <person name="Sharon I."/>
            <person name="Miller C.S."/>
            <person name="Castelle C.J."/>
            <person name="VerBerkmoes N.C."/>
            <person name="Wilkins M.J."/>
            <person name="Hettich R.L."/>
            <person name="Lipton M.S."/>
            <person name="Williams K.H."/>
            <person name="Long P.E."/>
            <person name="Banfield J.F."/>
        </authorList>
    </citation>
    <scope>NUCLEOTIDE SEQUENCE [LARGE SCALE GENOMIC DNA]</scope>
</reference>
<dbReference type="AlphaFoldDB" id="K2G194"/>
<evidence type="ECO:0000313" key="1">
    <source>
        <dbReference type="EMBL" id="EKE27982.1"/>
    </source>
</evidence>
<dbReference type="EMBL" id="AMFJ01000386">
    <property type="protein sequence ID" value="EKE27982.1"/>
    <property type="molecule type" value="Genomic_DNA"/>
</dbReference>
<comment type="caution">
    <text evidence="1">The sequence shown here is derived from an EMBL/GenBank/DDBJ whole genome shotgun (WGS) entry which is preliminary data.</text>
</comment>
<proteinExistence type="predicted"/>
<accession>K2G194</accession>
<name>K2G194_9BACT</name>
<gene>
    <name evidence="1" type="ORF">ACD_3C00112G0005</name>
</gene>
<organism evidence="1">
    <name type="scientific">uncultured bacterium</name>
    <name type="common">gcode 4</name>
    <dbReference type="NCBI Taxonomy" id="1234023"/>
    <lineage>
        <taxon>Bacteria</taxon>
        <taxon>environmental samples</taxon>
    </lineage>
</organism>
<sequence length="414" mass="49485">MQSGVPESLRFMMEIPSWRNYLEQSFPYRSDKEFINGITGEDIVWRLELEKSPRLLDLISKNFFIKMLLESPNLENLLLGIAKEFRVVNLFIKTWNKCNHECSNYCLLKWNPNWESIKFEDYADFLNKYSSWLHNVNSLHFVWQELFLMEKFEDYLEEALKKWISYFSIVTRWAWSKKDNDDALAKLSGLKQRHPNFKMFLTTSLDRYSTLNAKDHDSMLRNIYNIIRAHLYLFWENIAHIQSTGSITRENWIPEIRYDDMEFITKDMNVILSYFEKDWLKHIGTELKPGLIILTLSDWKTIELSLSRRKNTYDEPEIRDVAVSQDESGGTICEMINNPFHVFLDKDFNLLTCTWFHSMFYHKTAKFTNAISNPNADVLKVLMDSRKRAFWIFSYTELAEYFCNPKDIYICDKI</sequence>
<protein>
    <submittedName>
        <fullName evidence="1">Uncharacterized protein</fullName>
    </submittedName>
</protein>